<keyword evidence="1" id="KW-0732">Signal</keyword>
<keyword evidence="3" id="KW-1185">Reference proteome</keyword>
<sequence length="98" mass="10903">MRFFALLTLLALFLIQSQTAHADFMCNDGRYPDAKVGYCAILDPQGPKCIVKVASVVNQVSRTFTCSQTTILNRAPSWRWCCSKSPAPYSTSLRVDPL</sequence>
<comment type="caution">
    <text evidence="2">The sequence shown here is derived from an EMBL/GenBank/DDBJ whole genome shotgun (WGS) entry which is preliminary data.</text>
</comment>
<protein>
    <submittedName>
        <fullName evidence="2">Putative signal peptide protein</fullName>
    </submittedName>
</protein>
<dbReference type="EMBL" id="LAVV01003825">
    <property type="protein sequence ID" value="KNZ61886.1"/>
    <property type="molecule type" value="Genomic_DNA"/>
</dbReference>
<feature type="non-terminal residue" evidence="2">
    <location>
        <position position="98"/>
    </location>
</feature>
<dbReference type="AlphaFoldDB" id="A0A0L6VMA2"/>
<organism evidence="2 3">
    <name type="scientific">Puccinia sorghi</name>
    <dbReference type="NCBI Taxonomy" id="27349"/>
    <lineage>
        <taxon>Eukaryota</taxon>
        <taxon>Fungi</taxon>
        <taxon>Dikarya</taxon>
        <taxon>Basidiomycota</taxon>
        <taxon>Pucciniomycotina</taxon>
        <taxon>Pucciniomycetes</taxon>
        <taxon>Pucciniales</taxon>
        <taxon>Pucciniaceae</taxon>
        <taxon>Puccinia</taxon>
    </lineage>
</organism>
<name>A0A0L6VMA2_9BASI</name>
<evidence type="ECO:0000313" key="2">
    <source>
        <dbReference type="EMBL" id="KNZ61886.1"/>
    </source>
</evidence>
<dbReference type="VEuPathDB" id="FungiDB:VP01_13443g1"/>
<gene>
    <name evidence="2" type="ORF">VP01_13443g1</name>
</gene>
<proteinExistence type="predicted"/>
<reference evidence="2 3" key="1">
    <citation type="submission" date="2015-08" db="EMBL/GenBank/DDBJ databases">
        <title>Next Generation Sequencing and Analysis of the Genome of Puccinia sorghi L Schw, the Causal Agent of Maize Common Rust.</title>
        <authorList>
            <person name="Rochi L."/>
            <person name="Burguener G."/>
            <person name="Darino M."/>
            <person name="Turjanski A."/>
            <person name="Kreff E."/>
            <person name="Dieguez M.J."/>
            <person name="Sacco F."/>
        </authorList>
    </citation>
    <scope>NUCLEOTIDE SEQUENCE [LARGE SCALE GENOMIC DNA]</scope>
    <source>
        <strain evidence="2 3">RO10H11247</strain>
    </source>
</reference>
<accession>A0A0L6VMA2</accession>
<evidence type="ECO:0000256" key="1">
    <source>
        <dbReference type="SAM" id="SignalP"/>
    </source>
</evidence>
<evidence type="ECO:0000313" key="3">
    <source>
        <dbReference type="Proteomes" id="UP000037035"/>
    </source>
</evidence>
<dbReference type="Proteomes" id="UP000037035">
    <property type="component" value="Unassembled WGS sequence"/>
</dbReference>
<feature type="signal peptide" evidence="1">
    <location>
        <begin position="1"/>
        <end position="22"/>
    </location>
</feature>
<feature type="chain" id="PRO_5005568661" evidence="1">
    <location>
        <begin position="23"/>
        <end position="98"/>
    </location>
</feature>